<sequence>MCRGRCAASPVADHRAGRGRRLRITRFHPSLHLDPADGHRRLGSFDPAGEHAPRLPADAHGAFPRAALDEAAEAVFRRDTTQRLPTPGPAA</sequence>
<proteinExistence type="predicted"/>
<organism evidence="2 3">
    <name type="scientific">Streptomyces thermogriseus</name>
    <dbReference type="NCBI Taxonomy" id="75292"/>
    <lineage>
        <taxon>Bacteria</taxon>
        <taxon>Bacillati</taxon>
        <taxon>Actinomycetota</taxon>
        <taxon>Actinomycetes</taxon>
        <taxon>Kitasatosporales</taxon>
        <taxon>Streptomycetaceae</taxon>
        <taxon>Streptomyces</taxon>
    </lineage>
</organism>
<evidence type="ECO:0000313" key="2">
    <source>
        <dbReference type="EMBL" id="GAA1006102.1"/>
    </source>
</evidence>
<reference evidence="2 3" key="1">
    <citation type="journal article" date="2019" name="Int. J. Syst. Evol. Microbiol.">
        <title>The Global Catalogue of Microorganisms (GCM) 10K type strain sequencing project: providing services to taxonomists for standard genome sequencing and annotation.</title>
        <authorList>
            <consortium name="The Broad Institute Genomics Platform"/>
            <consortium name="The Broad Institute Genome Sequencing Center for Infectious Disease"/>
            <person name="Wu L."/>
            <person name="Ma J."/>
        </authorList>
    </citation>
    <scope>NUCLEOTIDE SEQUENCE [LARGE SCALE GENOMIC DNA]</scope>
    <source>
        <strain evidence="2 3">JCM 11269</strain>
    </source>
</reference>
<gene>
    <name evidence="2" type="ORF">GCM10009564_12550</name>
</gene>
<name>A0ABN1SUX4_9ACTN</name>
<evidence type="ECO:0000313" key="3">
    <source>
        <dbReference type="Proteomes" id="UP001501072"/>
    </source>
</evidence>
<keyword evidence="3" id="KW-1185">Reference proteome</keyword>
<dbReference type="Proteomes" id="UP001501072">
    <property type="component" value="Unassembled WGS sequence"/>
</dbReference>
<protein>
    <submittedName>
        <fullName evidence="2">Uncharacterized protein</fullName>
    </submittedName>
</protein>
<dbReference type="EMBL" id="BAAAHU010000008">
    <property type="protein sequence ID" value="GAA1006102.1"/>
    <property type="molecule type" value="Genomic_DNA"/>
</dbReference>
<comment type="caution">
    <text evidence="2">The sequence shown here is derived from an EMBL/GenBank/DDBJ whole genome shotgun (WGS) entry which is preliminary data.</text>
</comment>
<accession>A0ABN1SUX4</accession>
<evidence type="ECO:0000256" key="1">
    <source>
        <dbReference type="SAM" id="MobiDB-lite"/>
    </source>
</evidence>
<feature type="region of interest" description="Disordered" evidence="1">
    <location>
        <begin position="31"/>
        <end position="59"/>
    </location>
</feature>